<keyword evidence="3" id="KW-1185">Reference proteome</keyword>
<reference evidence="2 3" key="1">
    <citation type="submission" date="2023-10" db="EMBL/GenBank/DDBJ databases">
        <title>Pseudomonas otitidis isolated from a paediatric patient with cystic fibrosis in Chile.</title>
        <authorList>
            <person name="Amsteins-Romero L."/>
            <person name="Opazo-Capurro A."/>
            <person name="Matus-Kohler M."/>
            <person name="Gonzalez-Rocha G."/>
        </authorList>
    </citation>
    <scope>NUCLEOTIDE SEQUENCE [LARGE SCALE GENOMIC DNA]</scope>
    <source>
        <strain evidence="2 3">P-714</strain>
    </source>
</reference>
<proteinExistence type="predicted"/>
<protein>
    <recommendedName>
        <fullName evidence="1">MoxR domain-containing protein</fullName>
    </recommendedName>
</protein>
<evidence type="ECO:0000259" key="1">
    <source>
        <dbReference type="Pfam" id="PF20030"/>
    </source>
</evidence>
<comment type="caution">
    <text evidence="2">The sequence shown here is derived from an EMBL/GenBank/DDBJ whole genome shotgun (WGS) entry which is preliminary data.</text>
</comment>
<name>A0ABU3Y1P5_9GAMM</name>
<feature type="domain" description="MoxR" evidence="1">
    <location>
        <begin position="29"/>
        <end position="66"/>
    </location>
</feature>
<organism evidence="2 3">
    <name type="scientific">Metapseudomonas otitidis</name>
    <dbReference type="NCBI Taxonomy" id="319939"/>
    <lineage>
        <taxon>Bacteria</taxon>
        <taxon>Pseudomonadati</taxon>
        <taxon>Pseudomonadota</taxon>
        <taxon>Gammaproteobacteria</taxon>
        <taxon>Pseudomonadales</taxon>
        <taxon>Pseudomonadaceae</taxon>
        <taxon>Metapseudomonas</taxon>
    </lineage>
</organism>
<dbReference type="InterPro" id="IPR045427">
    <property type="entry name" value="MoxR"/>
</dbReference>
<sequence length="66" mass="7102">MAQAADGVGQGRAHAVEVDLAQGAAERVQVAQVLGGRYFEYLLGRFTEPSELFGPVDLRKLREGTV</sequence>
<accession>A0ABU3Y1P5</accession>
<evidence type="ECO:0000313" key="2">
    <source>
        <dbReference type="EMBL" id="MDV3444067.1"/>
    </source>
</evidence>
<evidence type="ECO:0000313" key="3">
    <source>
        <dbReference type="Proteomes" id="UP001273935"/>
    </source>
</evidence>
<gene>
    <name evidence="2" type="ORF">R0G64_32750</name>
</gene>
<dbReference type="EMBL" id="JAWJUL010000651">
    <property type="protein sequence ID" value="MDV3444067.1"/>
    <property type="molecule type" value="Genomic_DNA"/>
</dbReference>
<dbReference type="Pfam" id="PF20030">
    <property type="entry name" value="bpMoxR"/>
    <property type="match status" value="1"/>
</dbReference>
<feature type="non-terminal residue" evidence="2">
    <location>
        <position position="66"/>
    </location>
</feature>
<dbReference type="Proteomes" id="UP001273935">
    <property type="component" value="Unassembled WGS sequence"/>
</dbReference>